<keyword evidence="3 7" id="KW-0732">Signal</keyword>
<dbReference type="PROSITE" id="PS01010">
    <property type="entry name" value="CRISP_2"/>
    <property type="match status" value="1"/>
</dbReference>
<dbReference type="Pfam" id="PF00188">
    <property type="entry name" value="CAP"/>
    <property type="match status" value="1"/>
</dbReference>
<feature type="signal peptide" evidence="7">
    <location>
        <begin position="1"/>
        <end position="24"/>
    </location>
</feature>
<evidence type="ECO:0000313" key="10">
    <source>
        <dbReference type="Proteomes" id="UP001415857"/>
    </source>
</evidence>
<dbReference type="SMART" id="SM00198">
    <property type="entry name" value="SCP"/>
    <property type="match status" value="1"/>
</dbReference>
<dbReference type="FunFam" id="3.40.33.10:FF:000006">
    <property type="entry name" value="Putative pathogenesis-related protein 1"/>
    <property type="match status" value="1"/>
</dbReference>
<reference evidence="9 10" key="1">
    <citation type="journal article" date="2024" name="Plant J.">
        <title>Genome sequences and population genomics reveal climatic adaptation and genomic divergence between two closely related sweetgum species.</title>
        <authorList>
            <person name="Xu W.Q."/>
            <person name="Ren C.Q."/>
            <person name="Zhang X.Y."/>
            <person name="Comes H.P."/>
            <person name="Liu X.H."/>
            <person name="Li Y.G."/>
            <person name="Kettle C.J."/>
            <person name="Jalonen R."/>
            <person name="Gaisberger H."/>
            <person name="Ma Y.Z."/>
            <person name="Qiu Y.X."/>
        </authorList>
    </citation>
    <scope>NUCLEOTIDE SEQUENCE [LARGE SCALE GENOMIC DNA]</scope>
    <source>
        <strain evidence="9">Hangzhou</strain>
    </source>
</reference>
<dbReference type="PRINTS" id="PR00838">
    <property type="entry name" value="V5ALLERGEN"/>
</dbReference>
<dbReference type="AlphaFoldDB" id="A0AAP0S2Y6"/>
<dbReference type="Proteomes" id="UP001415857">
    <property type="component" value="Unassembled WGS sequence"/>
</dbReference>
<evidence type="ECO:0000256" key="6">
    <source>
        <dbReference type="ARBA" id="ARBA00023265"/>
    </source>
</evidence>
<dbReference type="InterPro" id="IPR001283">
    <property type="entry name" value="CRISP-related"/>
</dbReference>
<dbReference type="EMBL" id="JBBPBK010000004">
    <property type="protein sequence ID" value="KAK9286502.1"/>
    <property type="molecule type" value="Genomic_DNA"/>
</dbReference>
<accession>A0AAP0S2Y6</accession>
<evidence type="ECO:0000256" key="4">
    <source>
        <dbReference type="ARBA" id="ARBA00022821"/>
    </source>
</evidence>
<evidence type="ECO:0000256" key="7">
    <source>
        <dbReference type="SAM" id="SignalP"/>
    </source>
</evidence>
<dbReference type="GO" id="GO:0098542">
    <property type="term" value="P:defense response to other organism"/>
    <property type="evidence" value="ECO:0007669"/>
    <property type="project" value="UniProtKB-ARBA"/>
</dbReference>
<dbReference type="PANTHER" id="PTHR10334">
    <property type="entry name" value="CYSTEINE-RICH SECRETORY PROTEIN-RELATED"/>
    <property type="match status" value="1"/>
</dbReference>
<comment type="caution">
    <text evidence="9">The sequence shown here is derived from an EMBL/GenBank/DDBJ whole genome shotgun (WGS) entry which is preliminary data.</text>
</comment>
<comment type="function">
    <text evidence="1">Probably involved in the defense reaction of plants against pathogens.</text>
</comment>
<protein>
    <recommendedName>
        <fullName evidence="8">SCP domain-containing protein</fullName>
    </recommendedName>
</protein>
<dbReference type="InterPro" id="IPR035940">
    <property type="entry name" value="CAP_sf"/>
</dbReference>
<dbReference type="InterPro" id="IPR002413">
    <property type="entry name" value="V5_allergen-like"/>
</dbReference>
<comment type="similarity">
    <text evidence="2">Belongs to the CRISP family.</text>
</comment>
<sequence length="165" mass="18344">MQSHDILVAIVNFMALTLAHVSLAQNSNHDYVDAHNVARAQVGVQPITWNDRVAAYAANYSNKRFDEYCKLEHSDGPYGENVAEVNGVHVYSAAEAVKLWVTEKPNYDHESNSCVGGECLHYTQVVWGDSIHVGCAKVECNNGYGWSFIICNYDPPGNIEGHRPY</sequence>
<evidence type="ECO:0000259" key="8">
    <source>
        <dbReference type="SMART" id="SM00198"/>
    </source>
</evidence>
<dbReference type="InterPro" id="IPR018244">
    <property type="entry name" value="Allrgn_V5/Tpx1_CS"/>
</dbReference>
<organism evidence="9 10">
    <name type="scientific">Liquidambar formosana</name>
    <name type="common">Formosan gum</name>
    <dbReference type="NCBI Taxonomy" id="63359"/>
    <lineage>
        <taxon>Eukaryota</taxon>
        <taxon>Viridiplantae</taxon>
        <taxon>Streptophyta</taxon>
        <taxon>Embryophyta</taxon>
        <taxon>Tracheophyta</taxon>
        <taxon>Spermatophyta</taxon>
        <taxon>Magnoliopsida</taxon>
        <taxon>eudicotyledons</taxon>
        <taxon>Gunneridae</taxon>
        <taxon>Pentapetalae</taxon>
        <taxon>Saxifragales</taxon>
        <taxon>Altingiaceae</taxon>
        <taxon>Liquidambar</taxon>
    </lineage>
</organism>
<evidence type="ECO:0000256" key="1">
    <source>
        <dbReference type="ARBA" id="ARBA00003143"/>
    </source>
</evidence>
<evidence type="ECO:0000313" key="9">
    <source>
        <dbReference type="EMBL" id="KAK9286502.1"/>
    </source>
</evidence>
<dbReference type="Gene3D" id="3.40.33.10">
    <property type="entry name" value="CAP"/>
    <property type="match status" value="1"/>
</dbReference>
<dbReference type="PRINTS" id="PR00837">
    <property type="entry name" value="V5TPXLIKE"/>
</dbReference>
<dbReference type="InterPro" id="IPR014044">
    <property type="entry name" value="CAP_dom"/>
</dbReference>
<dbReference type="SUPFAM" id="SSF55797">
    <property type="entry name" value="PR-1-like"/>
    <property type="match status" value="1"/>
</dbReference>
<dbReference type="CDD" id="cd05381">
    <property type="entry name" value="CAP_PR-1"/>
    <property type="match status" value="1"/>
</dbReference>
<evidence type="ECO:0000256" key="2">
    <source>
        <dbReference type="ARBA" id="ARBA00009923"/>
    </source>
</evidence>
<keyword evidence="10" id="KW-1185">Reference proteome</keyword>
<evidence type="ECO:0000256" key="3">
    <source>
        <dbReference type="ARBA" id="ARBA00022729"/>
    </source>
</evidence>
<feature type="chain" id="PRO_5043038799" description="SCP domain-containing protein" evidence="7">
    <location>
        <begin position="25"/>
        <end position="165"/>
    </location>
</feature>
<dbReference type="GO" id="GO:0005576">
    <property type="term" value="C:extracellular region"/>
    <property type="evidence" value="ECO:0007669"/>
    <property type="project" value="InterPro"/>
</dbReference>
<keyword evidence="4" id="KW-0611">Plant defense</keyword>
<proteinExistence type="inferred from homology"/>
<keyword evidence="5" id="KW-1015">Disulfide bond</keyword>
<keyword evidence="6" id="KW-0568">Pathogenesis-related protein</keyword>
<feature type="domain" description="SCP" evidence="8">
    <location>
        <begin position="26"/>
        <end position="161"/>
    </location>
</feature>
<name>A0AAP0S2Y6_LIQFO</name>
<gene>
    <name evidence="9" type="ORF">L1049_014900</name>
</gene>
<evidence type="ECO:0000256" key="5">
    <source>
        <dbReference type="ARBA" id="ARBA00023157"/>
    </source>
</evidence>